<proteinExistence type="predicted"/>
<accession>W4JNU0</accession>
<keyword evidence="3" id="KW-1185">Reference proteome</keyword>
<dbReference type="Proteomes" id="UP000030671">
    <property type="component" value="Unassembled WGS sequence"/>
</dbReference>
<name>W4JNU0_HETIT</name>
<dbReference type="KEGG" id="hir:HETIRDRAFT_412435"/>
<dbReference type="AlphaFoldDB" id="W4JNU0"/>
<sequence length="75" mass="8500">MYMCVCKPWHASVSASARTYSQYRYDDREAKKEKASKPPPFETSSEPPREAATSNHTNNPTIQRPKIETTNASSH</sequence>
<gene>
    <name evidence="2" type="ORF">HETIRDRAFT_412435</name>
</gene>
<evidence type="ECO:0000313" key="3">
    <source>
        <dbReference type="Proteomes" id="UP000030671"/>
    </source>
</evidence>
<feature type="compositionally biased region" description="Polar residues" evidence="1">
    <location>
        <begin position="42"/>
        <end position="75"/>
    </location>
</feature>
<reference evidence="2 3" key="1">
    <citation type="journal article" date="2012" name="New Phytol.">
        <title>Insight into trade-off between wood decay and parasitism from the genome of a fungal forest pathogen.</title>
        <authorList>
            <person name="Olson A."/>
            <person name="Aerts A."/>
            <person name="Asiegbu F."/>
            <person name="Belbahri L."/>
            <person name="Bouzid O."/>
            <person name="Broberg A."/>
            <person name="Canback B."/>
            <person name="Coutinho P.M."/>
            <person name="Cullen D."/>
            <person name="Dalman K."/>
            <person name="Deflorio G."/>
            <person name="van Diepen L.T."/>
            <person name="Dunand C."/>
            <person name="Duplessis S."/>
            <person name="Durling M."/>
            <person name="Gonthier P."/>
            <person name="Grimwood J."/>
            <person name="Fossdal C.G."/>
            <person name="Hansson D."/>
            <person name="Henrissat B."/>
            <person name="Hietala A."/>
            <person name="Himmelstrand K."/>
            <person name="Hoffmeister D."/>
            <person name="Hogberg N."/>
            <person name="James T.Y."/>
            <person name="Karlsson M."/>
            <person name="Kohler A."/>
            <person name="Kues U."/>
            <person name="Lee Y.H."/>
            <person name="Lin Y.C."/>
            <person name="Lind M."/>
            <person name="Lindquist E."/>
            <person name="Lombard V."/>
            <person name="Lucas S."/>
            <person name="Lunden K."/>
            <person name="Morin E."/>
            <person name="Murat C."/>
            <person name="Park J."/>
            <person name="Raffaello T."/>
            <person name="Rouze P."/>
            <person name="Salamov A."/>
            <person name="Schmutz J."/>
            <person name="Solheim H."/>
            <person name="Stahlberg J."/>
            <person name="Velez H."/>
            <person name="de Vries R.P."/>
            <person name="Wiebenga A."/>
            <person name="Woodward S."/>
            <person name="Yakovlev I."/>
            <person name="Garbelotto M."/>
            <person name="Martin F."/>
            <person name="Grigoriev I.V."/>
            <person name="Stenlid J."/>
        </authorList>
    </citation>
    <scope>NUCLEOTIDE SEQUENCE [LARGE SCALE GENOMIC DNA]</scope>
    <source>
        <strain evidence="2 3">TC 32-1</strain>
    </source>
</reference>
<evidence type="ECO:0000313" key="2">
    <source>
        <dbReference type="EMBL" id="ETW75208.1"/>
    </source>
</evidence>
<dbReference type="InParanoid" id="W4JNU0"/>
<organism evidence="2 3">
    <name type="scientific">Heterobasidion irregulare (strain TC 32-1)</name>
    <dbReference type="NCBI Taxonomy" id="747525"/>
    <lineage>
        <taxon>Eukaryota</taxon>
        <taxon>Fungi</taxon>
        <taxon>Dikarya</taxon>
        <taxon>Basidiomycota</taxon>
        <taxon>Agaricomycotina</taxon>
        <taxon>Agaricomycetes</taxon>
        <taxon>Russulales</taxon>
        <taxon>Bondarzewiaceae</taxon>
        <taxon>Heterobasidion</taxon>
        <taxon>Heterobasidion annosum species complex</taxon>
    </lineage>
</organism>
<dbReference type="EMBL" id="KI925466">
    <property type="protein sequence ID" value="ETW75208.1"/>
    <property type="molecule type" value="Genomic_DNA"/>
</dbReference>
<protein>
    <submittedName>
        <fullName evidence="2">Uncharacterized protein</fullName>
    </submittedName>
</protein>
<dbReference type="HOGENOM" id="CLU_2671369_0_0_1"/>
<feature type="compositionally biased region" description="Basic and acidic residues" evidence="1">
    <location>
        <begin position="26"/>
        <end position="36"/>
    </location>
</feature>
<evidence type="ECO:0000256" key="1">
    <source>
        <dbReference type="SAM" id="MobiDB-lite"/>
    </source>
</evidence>
<dbReference type="GeneID" id="20673029"/>
<dbReference type="RefSeq" id="XP_009552646.1">
    <property type="nucleotide sequence ID" value="XM_009554351.1"/>
</dbReference>
<feature type="region of interest" description="Disordered" evidence="1">
    <location>
        <begin position="26"/>
        <end position="75"/>
    </location>
</feature>